<dbReference type="Pfam" id="PF03932">
    <property type="entry name" value="CutC"/>
    <property type="match status" value="1"/>
</dbReference>
<dbReference type="PANTHER" id="PTHR12598">
    <property type="entry name" value="COPPER HOMEOSTASIS PROTEIN CUTC"/>
    <property type="match status" value="1"/>
</dbReference>
<dbReference type="InterPro" id="IPR036822">
    <property type="entry name" value="CutC-like_dom_sf"/>
</dbReference>
<dbReference type="RefSeq" id="XP_062735209.1">
    <property type="nucleotide sequence ID" value="XM_062876604.1"/>
</dbReference>
<name>A0ABR0FQJ3_9PEZI</name>
<dbReference type="SUPFAM" id="SSF110395">
    <property type="entry name" value="CutC-like"/>
    <property type="match status" value="1"/>
</dbReference>
<proteinExistence type="inferred from homology"/>
<dbReference type="PANTHER" id="PTHR12598:SF0">
    <property type="entry name" value="COPPER HOMEOSTASIS PROTEIN CUTC HOMOLOG"/>
    <property type="match status" value="1"/>
</dbReference>
<protein>
    <recommendedName>
        <fullName evidence="2">Copper homeostasis protein cutC homolog</fullName>
    </recommendedName>
</protein>
<dbReference type="GeneID" id="87896086"/>
<organism evidence="4 5">
    <name type="scientific">Podospora bellae-mahoneyi</name>
    <dbReference type="NCBI Taxonomy" id="2093777"/>
    <lineage>
        <taxon>Eukaryota</taxon>
        <taxon>Fungi</taxon>
        <taxon>Dikarya</taxon>
        <taxon>Ascomycota</taxon>
        <taxon>Pezizomycotina</taxon>
        <taxon>Sordariomycetes</taxon>
        <taxon>Sordariomycetidae</taxon>
        <taxon>Sordariales</taxon>
        <taxon>Podosporaceae</taxon>
        <taxon>Podospora</taxon>
    </lineage>
</organism>
<evidence type="ECO:0000256" key="1">
    <source>
        <dbReference type="ARBA" id="ARBA00007768"/>
    </source>
</evidence>
<keyword evidence="5" id="KW-1185">Reference proteome</keyword>
<dbReference type="Proteomes" id="UP001322138">
    <property type="component" value="Unassembled WGS sequence"/>
</dbReference>
<evidence type="ECO:0000313" key="4">
    <source>
        <dbReference type="EMBL" id="KAK4646233.1"/>
    </source>
</evidence>
<comment type="similarity">
    <text evidence="1">Belongs to the CutC family.</text>
</comment>
<evidence type="ECO:0000313" key="5">
    <source>
        <dbReference type="Proteomes" id="UP001322138"/>
    </source>
</evidence>
<accession>A0ABR0FQJ3</accession>
<reference evidence="4 5" key="1">
    <citation type="journal article" date="2023" name="bioRxiv">
        <title>High-quality genome assemblies of four members of thePodospora anserinaspecies complex.</title>
        <authorList>
            <person name="Ament-Velasquez S.L."/>
            <person name="Vogan A.A."/>
            <person name="Wallerman O."/>
            <person name="Hartmann F."/>
            <person name="Gautier V."/>
            <person name="Silar P."/>
            <person name="Giraud T."/>
            <person name="Johannesson H."/>
        </authorList>
    </citation>
    <scope>NUCLEOTIDE SEQUENCE [LARGE SCALE GENOMIC DNA]</scope>
    <source>
        <strain evidence="4 5">CBS 112042</strain>
    </source>
</reference>
<feature type="region of interest" description="Disordered" evidence="3">
    <location>
        <begin position="1"/>
        <end position="37"/>
    </location>
</feature>
<sequence length="340" mass="37101">MEGSGLWLSQRNFKIDSPRPNSSPKHQPLSNPGLSGSHTFLTIKATSQLSKPKMSGIEVAIFGPRDGVAAVKAVGEKLNGKTRLELNRTGSYEQNGLTPSTWELEHLNASLDHAGLQDVPVRIMIRPCGAPKLGPDFVYSDAEFEQMKSDIRKFKESKHMSRERGDGFVFGVLRQSCSVPQMLVVDRVRTAELKHLAGDDFKCVFHRAFDLVISTSRDEMWVDDLEWLKTQGMAVLTSGGCGNASNNTKALKQVLIETARIGQELIVGGGVRSDTLESLGNGMGGLGYIYALTSLHSVGMVLHSSFLKRGPSNVVSFDVEEARKFKATLYTLISSQGCAN</sequence>
<evidence type="ECO:0000256" key="2">
    <source>
        <dbReference type="ARBA" id="ARBA00019014"/>
    </source>
</evidence>
<dbReference type="InterPro" id="IPR005627">
    <property type="entry name" value="CutC-like"/>
</dbReference>
<comment type="caution">
    <text evidence="4">The sequence shown here is derived from an EMBL/GenBank/DDBJ whole genome shotgun (WGS) entry which is preliminary data.</text>
</comment>
<feature type="compositionally biased region" description="Polar residues" evidence="3">
    <location>
        <begin position="19"/>
        <end position="37"/>
    </location>
</feature>
<dbReference type="EMBL" id="JAFFGZ010000004">
    <property type="protein sequence ID" value="KAK4646233.1"/>
    <property type="molecule type" value="Genomic_DNA"/>
</dbReference>
<evidence type="ECO:0000256" key="3">
    <source>
        <dbReference type="SAM" id="MobiDB-lite"/>
    </source>
</evidence>
<dbReference type="Gene3D" id="3.20.20.380">
    <property type="entry name" value="Copper homeostasis (CutC) domain"/>
    <property type="match status" value="1"/>
</dbReference>
<gene>
    <name evidence="4" type="ORF">QC761_208650</name>
</gene>